<evidence type="ECO:0000313" key="2">
    <source>
        <dbReference type="EMBL" id="GFO10237.1"/>
    </source>
</evidence>
<dbReference type="AlphaFoldDB" id="A0AAV4ASD8"/>
<comment type="caution">
    <text evidence="2">The sequence shown here is derived from an EMBL/GenBank/DDBJ whole genome shotgun (WGS) entry which is preliminary data.</text>
</comment>
<accession>A0AAV4ASD8</accession>
<gene>
    <name evidence="2" type="ORF">PoB_003674200</name>
</gene>
<evidence type="ECO:0008006" key="4">
    <source>
        <dbReference type="Google" id="ProtNLM"/>
    </source>
</evidence>
<sequence length="81" mass="9001">MFHWITVLIIANIFILGKTPLGGLLPFGFCGPALSQTLSFCRFLETEPQNPSGLFSSWTGQKKHFGCHPWEALVVSFSDKT</sequence>
<reference evidence="2 3" key="1">
    <citation type="journal article" date="2021" name="Elife">
        <title>Chloroplast acquisition without the gene transfer in kleptoplastic sea slugs, Plakobranchus ocellatus.</title>
        <authorList>
            <person name="Maeda T."/>
            <person name="Takahashi S."/>
            <person name="Yoshida T."/>
            <person name="Shimamura S."/>
            <person name="Takaki Y."/>
            <person name="Nagai Y."/>
            <person name="Toyoda A."/>
            <person name="Suzuki Y."/>
            <person name="Arimoto A."/>
            <person name="Ishii H."/>
            <person name="Satoh N."/>
            <person name="Nishiyama T."/>
            <person name="Hasebe M."/>
            <person name="Maruyama T."/>
            <person name="Minagawa J."/>
            <person name="Obokata J."/>
            <person name="Shigenobu S."/>
        </authorList>
    </citation>
    <scope>NUCLEOTIDE SEQUENCE [LARGE SCALE GENOMIC DNA]</scope>
</reference>
<proteinExistence type="predicted"/>
<dbReference type="Proteomes" id="UP000735302">
    <property type="component" value="Unassembled WGS sequence"/>
</dbReference>
<protein>
    <recommendedName>
        <fullName evidence="4">Secreted protein</fullName>
    </recommendedName>
</protein>
<name>A0AAV4ASD8_9GAST</name>
<organism evidence="2 3">
    <name type="scientific">Plakobranchus ocellatus</name>
    <dbReference type="NCBI Taxonomy" id="259542"/>
    <lineage>
        <taxon>Eukaryota</taxon>
        <taxon>Metazoa</taxon>
        <taxon>Spiralia</taxon>
        <taxon>Lophotrochozoa</taxon>
        <taxon>Mollusca</taxon>
        <taxon>Gastropoda</taxon>
        <taxon>Heterobranchia</taxon>
        <taxon>Euthyneura</taxon>
        <taxon>Panpulmonata</taxon>
        <taxon>Sacoglossa</taxon>
        <taxon>Placobranchoidea</taxon>
        <taxon>Plakobranchidae</taxon>
        <taxon>Plakobranchus</taxon>
    </lineage>
</organism>
<feature type="signal peptide" evidence="1">
    <location>
        <begin position="1"/>
        <end position="17"/>
    </location>
</feature>
<keyword evidence="1" id="KW-0732">Signal</keyword>
<evidence type="ECO:0000256" key="1">
    <source>
        <dbReference type="SAM" id="SignalP"/>
    </source>
</evidence>
<feature type="chain" id="PRO_5043741447" description="Secreted protein" evidence="1">
    <location>
        <begin position="18"/>
        <end position="81"/>
    </location>
</feature>
<dbReference type="EMBL" id="BLXT01004148">
    <property type="protein sequence ID" value="GFO10237.1"/>
    <property type="molecule type" value="Genomic_DNA"/>
</dbReference>
<evidence type="ECO:0000313" key="3">
    <source>
        <dbReference type="Proteomes" id="UP000735302"/>
    </source>
</evidence>
<keyword evidence="3" id="KW-1185">Reference proteome</keyword>